<feature type="domain" description="Integrase catalytic" evidence="1">
    <location>
        <begin position="1"/>
        <end position="115"/>
    </location>
</feature>
<protein>
    <recommendedName>
        <fullName evidence="1">Integrase catalytic domain-containing protein</fullName>
    </recommendedName>
</protein>
<dbReference type="InterPro" id="IPR001584">
    <property type="entry name" value="Integrase_cat-core"/>
</dbReference>
<dbReference type="Gene3D" id="3.30.420.10">
    <property type="entry name" value="Ribonuclease H-like superfamily/Ribonuclease H"/>
    <property type="match status" value="1"/>
</dbReference>
<accession>Q1Q5D8</accession>
<dbReference type="GO" id="GO:0003676">
    <property type="term" value="F:nucleic acid binding"/>
    <property type="evidence" value="ECO:0007669"/>
    <property type="project" value="InterPro"/>
</dbReference>
<reference evidence="2" key="2">
    <citation type="submission" date="2006-01" db="EMBL/GenBank/DDBJ databases">
        <authorList>
            <person name="Genoscope"/>
        </authorList>
    </citation>
    <scope>NUCLEOTIDE SEQUENCE</scope>
</reference>
<dbReference type="EMBL" id="CP049055">
    <property type="protein sequence ID" value="QII12461.1"/>
    <property type="molecule type" value="Genomic_DNA"/>
</dbReference>
<sequence>MQIGNDKTFPISCRESMHAVLDGYSRQIVHWEIRKTMKETEVEIILKRAKEKYPNVKPRIISDNGPQFIAKDFKDYLRISGTAHVKTTPFYPQSNGKIERWHKTIKQEVFAPIAL</sequence>
<evidence type="ECO:0000313" key="3">
    <source>
        <dbReference type="EMBL" id="QII12461.1"/>
    </source>
</evidence>
<organism evidence="2">
    <name type="scientific">Kuenenia stuttgartiensis</name>
    <dbReference type="NCBI Taxonomy" id="174633"/>
    <lineage>
        <taxon>Bacteria</taxon>
        <taxon>Pseudomonadati</taxon>
        <taxon>Planctomycetota</taxon>
        <taxon>Candidatus Brocadiia</taxon>
        <taxon>Candidatus Brocadiales</taxon>
        <taxon>Candidatus Brocadiaceae</taxon>
        <taxon>Candidatus Kuenenia</taxon>
    </lineage>
</organism>
<evidence type="ECO:0000313" key="2">
    <source>
        <dbReference type="EMBL" id="CAJ75226.1"/>
    </source>
</evidence>
<dbReference type="Proteomes" id="UP000501926">
    <property type="component" value="Chromosome"/>
</dbReference>
<name>Q1Q5D8_KUEST</name>
<proteinExistence type="predicted"/>
<evidence type="ECO:0000259" key="1">
    <source>
        <dbReference type="PROSITE" id="PS50994"/>
    </source>
</evidence>
<dbReference type="InterPro" id="IPR050951">
    <property type="entry name" value="Retrovirus_Pol_polyprotein"/>
</dbReference>
<dbReference type="Pfam" id="PF00665">
    <property type="entry name" value="rve"/>
    <property type="match status" value="1"/>
</dbReference>
<dbReference type="InterPro" id="IPR036397">
    <property type="entry name" value="RNaseH_sf"/>
</dbReference>
<evidence type="ECO:0000313" key="4">
    <source>
        <dbReference type="Proteomes" id="UP000501926"/>
    </source>
</evidence>
<dbReference type="InterPro" id="IPR012337">
    <property type="entry name" value="RNaseH-like_sf"/>
</dbReference>
<dbReference type="EMBL" id="CT573071">
    <property type="protein sequence ID" value="CAJ75226.1"/>
    <property type="molecule type" value="Genomic_DNA"/>
</dbReference>
<dbReference type="AlphaFoldDB" id="Q1Q5D8"/>
<reference evidence="2" key="1">
    <citation type="journal article" date="2006" name="Nature">
        <title>Deciphering the evolution and metabolism of an anammox bacterium from a community genome.</title>
        <authorList>
            <person name="Strous M."/>
            <person name="Pelletier E."/>
            <person name="Mangenot S."/>
            <person name="Rattei T."/>
            <person name="Lehner A."/>
            <person name="Taylor M.W."/>
            <person name="Horn M."/>
            <person name="Daims H."/>
            <person name="Bartol-Mavel D."/>
            <person name="Wincker P."/>
            <person name="Barbe V."/>
            <person name="Fonknechten N."/>
            <person name="Vallenet D."/>
            <person name="Segurens B."/>
            <person name="Schenowitz-Truong C."/>
            <person name="Medigue C."/>
            <person name="Collingro A."/>
            <person name="Snel B."/>
            <person name="Dutilh B.E."/>
            <person name="OpDenCamp H.J.M."/>
            <person name="vanDerDrift C."/>
            <person name="Cirpus I."/>
            <person name="vanDePas-Schoonen K.T."/>
            <person name="Harhangi H.R."/>
            <person name="vanNiftrik L."/>
            <person name="Schmid M."/>
            <person name="Keltjens J."/>
            <person name="vanDeVossenberg J."/>
            <person name="Kartal B."/>
            <person name="Meier H."/>
            <person name="Frishman D."/>
            <person name="Huynen M.A."/>
            <person name="Mewes H."/>
            <person name="Weissenbach J."/>
            <person name="Jetten M.S.M."/>
            <person name="Wagner M."/>
            <person name="LePaslier D."/>
        </authorList>
    </citation>
    <scope>NUCLEOTIDE SEQUENCE</scope>
</reference>
<dbReference type="SUPFAM" id="SSF53098">
    <property type="entry name" value="Ribonuclease H-like"/>
    <property type="match status" value="1"/>
</dbReference>
<dbReference type="PANTHER" id="PTHR37984:SF15">
    <property type="entry name" value="INTEGRASE CATALYTIC DOMAIN-CONTAINING PROTEIN"/>
    <property type="match status" value="1"/>
</dbReference>
<dbReference type="PROSITE" id="PS50994">
    <property type="entry name" value="INTEGRASE"/>
    <property type="match status" value="1"/>
</dbReference>
<dbReference type="GO" id="GO:0015074">
    <property type="term" value="P:DNA integration"/>
    <property type="evidence" value="ECO:0007669"/>
    <property type="project" value="InterPro"/>
</dbReference>
<reference evidence="3 4" key="3">
    <citation type="submission" date="2020-02" db="EMBL/GenBank/DDBJ databases">
        <title>Newly sequenced genome of strain CSTR1 showed variability in Candidatus Kuenenia stuttgartiensis genomes.</title>
        <authorList>
            <person name="Ding C."/>
            <person name="Adrian L."/>
        </authorList>
    </citation>
    <scope>NUCLEOTIDE SEQUENCE [LARGE SCALE GENOMIC DNA]</scope>
    <source>
        <strain evidence="3 4">CSTR1</strain>
    </source>
</reference>
<gene>
    <name evidence="3" type="ORF">KsCSTR_30820</name>
    <name evidence="2" type="ORF">kuste4464</name>
</gene>
<dbReference type="PANTHER" id="PTHR37984">
    <property type="entry name" value="PROTEIN CBG26694"/>
    <property type="match status" value="1"/>
</dbReference>